<protein>
    <submittedName>
        <fullName evidence="2">Transposase</fullName>
    </submittedName>
</protein>
<dbReference type="CDD" id="cd03801">
    <property type="entry name" value="GT4_PimA-like"/>
    <property type="match status" value="1"/>
</dbReference>
<sequence>MKIIFITSKLNFQTSGGSVFDIDRKARSFLALGNSVKCVTAFSKSNLIPGPQPYQIIEENIIKTGLVEISWAVYKILKKYEKEADFFHVDGHVFLYGAGLYKRLGGRVPIVAFFNRELGSFSRDVPVYEFGLADEDVANTFLKKLKKCARLIAEKSIGMLLANAIEITTFTSPILQMEYNKFGLEAKYQLISPECGEIFRHGAKRTFNQKPLQLIAVGRLIPTKGFDLLIYAFSLLSSQDEYHLTIAGSGADEARLKKMSKEFGLEKRITFSGWLSRAQLFEILDSSDIFIVPRWRRELTSVGLIEAMSRGLPSIVSAGSATAWQAGSAAVVFKFDDPQNLALAIQKLSDDKNLLEQLSENAYKRISELRYTNWTPQLYATMKQIKY</sequence>
<dbReference type="GO" id="GO:0016757">
    <property type="term" value="F:glycosyltransferase activity"/>
    <property type="evidence" value="ECO:0007669"/>
    <property type="project" value="InterPro"/>
</dbReference>
<name>A0A0G1IEL6_9BACT</name>
<accession>A0A0G1IEL6</accession>
<dbReference type="Pfam" id="PF00534">
    <property type="entry name" value="Glycos_transf_1"/>
    <property type="match status" value="1"/>
</dbReference>
<evidence type="ECO:0000313" key="2">
    <source>
        <dbReference type="EMBL" id="KKT57846.1"/>
    </source>
</evidence>
<gene>
    <name evidence="2" type="ORF">UW49_C0001G0030</name>
</gene>
<evidence type="ECO:0000259" key="1">
    <source>
        <dbReference type="Pfam" id="PF00534"/>
    </source>
</evidence>
<dbReference type="SUPFAM" id="SSF53756">
    <property type="entry name" value="UDP-Glycosyltransferase/glycogen phosphorylase"/>
    <property type="match status" value="1"/>
</dbReference>
<dbReference type="Gene3D" id="3.40.50.2000">
    <property type="entry name" value="Glycogen Phosphorylase B"/>
    <property type="match status" value="2"/>
</dbReference>
<evidence type="ECO:0000313" key="3">
    <source>
        <dbReference type="Proteomes" id="UP000033977"/>
    </source>
</evidence>
<dbReference type="PANTHER" id="PTHR12526">
    <property type="entry name" value="GLYCOSYLTRANSFERASE"/>
    <property type="match status" value="1"/>
</dbReference>
<proteinExistence type="predicted"/>
<dbReference type="InterPro" id="IPR001296">
    <property type="entry name" value="Glyco_trans_1"/>
</dbReference>
<organism evidence="2 3">
    <name type="scientific">Candidatus Giovannonibacteria bacterium GW2011_GWB1_44_23</name>
    <dbReference type="NCBI Taxonomy" id="1618652"/>
    <lineage>
        <taxon>Bacteria</taxon>
        <taxon>Candidatus Giovannoniibacteriota</taxon>
    </lineage>
</organism>
<reference evidence="2 3" key="1">
    <citation type="journal article" date="2015" name="Nature">
        <title>rRNA introns, odd ribosomes, and small enigmatic genomes across a large radiation of phyla.</title>
        <authorList>
            <person name="Brown C.T."/>
            <person name="Hug L.A."/>
            <person name="Thomas B.C."/>
            <person name="Sharon I."/>
            <person name="Castelle C.J."/>
            <person name="Singh A."/>
            <person name="Wilkins M.J."/>
            <person name="Williams K.H."/>
            <person name="Banfield J.F."/>
        </authorList>
    </citation>
    <scope>NUCLEOTIDE SEQUENCE [LARGE SCALE GENOMIC DNA]</scope>
</reference>
<comment type="caution">
    <text evidence="2">The sequence shown here is derived from an EMBL/GenBank/DDBJ whole genome shotgun (WGS) entry which is preliminary data.</text>
</comment>
<dbReference type="Proteomes" id="UP000033977">
    <property type="component" value="Unassembled WGS sequence"/>
</dbReference>
<feature type="domain" description="Glycosyl transferase family 1" evidence="1">
    <location>
        <begin position="204"/>
        <end position="365"/>
    </location>
</feature>
<dbReference type="EMBL" id="LCIN01000001">
    <property type="protein sequence ID" value="KKT57846.1"/>
    <property type="molecule type" value="Genomic_DNA"/>
</dbReference>
<dbReference type="AlphaFoldDB" id="A0A0G1IEL6"/>